<gene>
    <name evidence="1" type="ORF">NIASO_00595</name>
</gene>
<sequence>MKKTALPLHLLLFYLITGCGTGSFSNYSNSEEEASFDTTATLPYAAVKSPPGTAVHASDCVRGIPAPIVRKKVFPKTNFVLQKDSLSGVETVLFDNSDKLTITNTGCAYCSLIFRFETSRFNRDSVSQKYWFKAGSMLMKEVLQGLNAPIDLAKGIHKLDDLIQHTADNKHGRLAFGKEFDYGSENMRSIVMLDPVERVQNGATIVTVSFSVGPL</sequence>
<evidence type="ECO:0000313" key="2">
    <source>
        <dbReference type="Proteomes" id="UP000003586"/>
    </source>
</evidence>
<accession>W0F6F1</accession>
<organism evidence="1 2">
    <name type="scientific">Niabella soli DSM 19437</name>
    <dbReference type="NCBI Taxonomy" id="929713"/>
    <lineage>
        <taxon>Bacteria</taxon>
        <taxon>Pseudomonadati</taxon>
        <taxon>Bacteroidota</taxon>
        <taxon>Chitinophagia</taxon>
        <taxon>Chitinophagales</taxon>
        <taxon>Chitinophagaceae</taxon>
        <taxon>Niabella</taxon>
    </lineage>
</organism>
<dbReference type="Proteomes" id="UP000003586">
    <property type="component" value="Chromosome"/>
</dbReference>
<dbReference type="AlphaFoldDB" id="W0F6F1"/>
<dbReference type="RefSeq" id="WP_008582237.1">
    <property type="nucleotide sequence ID" value="NZ_CP007035.1"/>
</dbReference>
<dbReference type="EMBL" id="CP007035">
    <property type="protein sequence ID" value="AHF17034.1"/>
    <property type="molecule type" value="Genomic_DNA"/>
</dbReference>
<dbReference type="HOGENOM" id="CLU_1282096_0_0_10"/>
<dbReference type="PROSITE" id="PS51257">
    <property type="entry name" value="PROKAR_LIPOPROTEIN"/>
    <property type="match status" value="1"/>
</dbReference>
<dbReference type="KEGG" id="nso:NIASO_00595"/>
<dbReference type="OrthoDB" id="883307at2"/>
<proteinExistence type="predicted"/>
<evidence type="ECO:0000313" key="1">
    <source>
        <dbReference type="EMBL" id="AHF17034.1"/>
    </source>
</evidence>
<name>W0F6F1_9BACT</name>
<keyword evidence="2" id="KW-1185">Reference proteome</keyword>
<reference evidence="1 2" key="1">
    <citation type="submission" date="2013-12" db="EMBL/GenBank/DDBJ databases">
        <authorList>
            <consortium name="DOE Joint Genome Institute"/>
            <person name="Eisen J."/>
            <person name="Huntemann M."/>
            <person name="Han J."/>
            <person name="Chen A."/>
            <person name="Kyrpides N."/>
            <person name="Mavromatis K."/>
            <person name="Markowitz V."/>
            <person name="Palaniappan K."/>
            <person name="Ivanova N."/>
            <person name="Schaumberg A."/>
            <person name="Pati A."/>
            <person name="Liolios K."/>
            <person name="Nordberg H.P."/>
            <person name="Cantor M.N."/>
            <person name="Hua S.X."/>
            <person name="Woyke T."/>
        </authorList>
    </citation>
    <scope>NUCLEOTIDE SEQUENCE [LARGE SCALE GENOMIC DNA]</scope>
    <source>
        <strain evidence="2">DSM 19437</strain>
    </source>
</reference>
<protein>
    <submittedName>
        <fullName evidence="1">Uncharacterized protein</fullName>
    </submittedName>
</protein>